<evidence type="ECO:0000313" key="2">
    <source>
        <dbReference type="Proteomes" id="UP001611251"/>
    </source>
</evidence>
<dbReference type="InterPro" id="IPR024487">
    <property type="entry name" value="CBP_BcsR"/>
</dbReference>
<sequence>MKNKTLLSPVVSAGEQQDDISALGEAFSLTAFRYIDIAREERLAGIIARWPLLQEISLGQRESNG</sequence>
<accession>A0ABW7PTB3</accession>
<gene>
    <name evidence="1" type="primary">bcsR</name>
    <name evidence="1" type="ORF">ABU178_00710</name>
</gene>
<dbReference type="Pfam" id="PF10945">
    <property type="entry name" value="CBP_BcsR"/>
    <property type="match status" value="1"/>
</dbReference>
<dbReference type="NCBIfam" id="NF040717">
    <property type="entry name" value="BcsR_only"/>
    <property type="match status" value="1"/>
</dbReference>
<evidence type="ECO:0000313" key="1">
    <source>
        <dbReference type="EMBL" id="MFH8132711.1"/>
    </source>
</evidence>
<name>A0ABW7PTB3_9GAMM</name>
<keyword evidence="2" id="KW-1185">Reference proteome</keyword>
<dbReference type="Proteomes" id="UP001611251">
    <property type="component" value="Unassembled WGS sequence"/>
</dbReference>
<proteinExistence type="predicted"/>
<dbReference type="RefSeq" id="WP_397210993.1">
    <property type="nucleotide sequence ID" value="NZ_JBGFSN010000001.1"/>
</dbReference>
<protein>
    <submittedName>
        <fullName evidence="1">Cellulose biosynthesis protein BcsR</fullName>
    </submittedName>
</protein>
<comment type="caution">
    <text evidence="1">The sequence shown here is derived from an EMBL/GenBank/DDBJ whole genome shotgun (WGS) entry which is preliminary data.</text>
</comment>
<dbReference type="EMBL" id="JBGFSN010000001">
    <property type="protein sequence ID" value="MFH8132711.1"/>
    <property type="molecule type" value="Genomic_DNA"/>
</dbReference>
<organism evidence="1 2">
    <name type="scientific">Pantoea osteomyelitidis</name>
    <dbReference type="NCBI Taxonomy" id="3230026"/>
    <lineage>
        <taxon>Bacteria</taxon>
        <taxon>Pseudomonadati</taxon>
        <taxon>Pseudomonadota</taxon>
        <taxon>Gammaproteobacteria</taxon>
        <taxon>Enterobacterales</taxon>
        <taxon>Erwiniaceae</taxon>
        <taxon>Pantoea</taxon>
    </lineage>
</organism>
<reference evidence="1 2" key="1">
    <citation type="submission" date="2024-08" db="EMBL/GenBank/DDBJ databases">
        <title>Pantoea ronii - a newly identified human opportunistic pathogen.</title>
        <authorList>
            <person name="Keidar-Friedman D."/>
            <person name="Sorek N."/>
            <person name="Leshin-Carmel D."/>
            <person name="Tsur A."/>
            <person name="Amsalem M."/>
            <person name="Tolkach D."/>
            <person name="Brosh-Nissimov T."/>
        </authorList>
    </citation>
    <scope>NUCLEOTIDE SEQUENCE [LARGE SCALE GENOMIC DNA]</scope>
    <source>
        <strain evidence="1 2">AA23256</strain>
    </source>
</reference>